<name>A0A8R1TMS7_ONCVO</name>
<dbReference type="InterPro" id="IPR007015">
    <property type="entry name" value="DNA_pol_V/MYBBP1A"/>
</dbReference>
<organism evidence="3 4">
    <name type="scientific">Onchocerca volvulus</name>
    <dbReference type="NCBI Taxonomy" id="6282"/>
    <lineage>
        <taxon>Eukaryota</taxon>
        <taxon>Metazoa</taxon>
        <taxon>Ecdysozoa</taxon>
        <taxon>Nematoda</taxon>
        <taxon>Chromadorea</taxon>
        <taxon>Rhabditida</taxon>
        <taxon>Spirurina</taxon>
        <taxon>Spiruromorpha</taxon>
        <taxon>Filarioidea</taxon>
        <taxon>Onchocercidae</taxon>
        <taxon>Onchocerca</taxon>
    </lineage>
</organism>
<sequence length="101" mass="11464">MINISKELLDRFYDLADFNQNTRHNAVIAILDEFEQNGPYLMERLIAGLASSRAAARLGYTNALIIILSSFGKDWPIEMLFKIADEKLPLNKTVSFMILIS</sequence>
<dbReference type="PANTHER" id="PTHR13213:SF2">
    <property type="entry name" value="MYB-BINDING PROTEIN 1A"/>
    <property type="match status" value="1"/>
</dbReference>
<dbReference type="AlphaFoldDB" id="A0A8R1TMS7"/>
<reference evidence="4" key="1">
    <citation type="submission" date="2013-10" db="EMBL/GenBank/DDBJ databases">
        <title>Genome sequencing of Onchocerca volvulus.</title>
        <authorList>
            <person name="Cotton J."/>
            <person name="Tsai J."/>
            <person name="Stanley E."/>
            <person name="Tracey A."/>
            <person name="Holroyd N."/>
            <person name="Lustigman S."/>
            <person name="Berriman M."/>
        </authorList>
    </citation>
    <scope>NUCLEOTIDE SEQUENCE</scope>
</reference>
<dbReference type="EnsemblMetazoa" id="OVOC12975.1">
    <property type="protein sequence ID" value="OVOC12975.1"/>
    <property type="gene ID" value="WBGene00249784"/>
</dbReference>
<dbReference type="Proteomes" id="UP000024404">
    <property type="component" value="Unassembled WGS sequence"/>
</dbReference>
<evidence type="ECO:0000313" key="3">
    <source>
        <dbReference type="EnsemblMetazoa" id="OVOC12975.1"/>
    </source>
</evidence>
<evidence type="ECO:0000256" key="1">
    <source>
        <dbReference type="ARBA" id="ARBA00004123"/>
    </source>
</evidence>
<dbReference type="GO" id="GO:0005730">
    <property type="term" value="C:nucleolus"/>
    <property type="evidence" value="ECO:0007669"/>
    <property type="project" value="InterPro"/>
</dbReference>
<dbReference type="GO" id="GO:0043565">
    <property type="term" value="F:sequence-specific DNA binding"/>
    <property type="evidence" value="ECO:0007669"/>
    <property type="project" value="TreeGrafter"/>
</dbReference>
<proteinExistence type="predicted"/>
<comment type="subcellular location">
    <subcellularLocation>
        <location evidence="1">Nucleus</location>
    </subcellularLocation>
</comment>
<reference evidence="3" key="2">
    <citation type="submission" date="2022-06" db="UniProtKB">
        <authorList>
            <consortium name="EnsemblMetazoa"/>
        </authorList>
    </citation>
    <scope>IDENTIFICATION</scope>
</reference>
<evidence type="ECO:0000256" key="2">
    <source>
        <dbReference type="ARBA" id="ARBA00023242"/>
    </source>
</evidence>
<accession>A0A8R1TMS7</accession>
<dbReference type="PANTHER" id="PTHR13213">
    <property type="entry name" value="MYB-BINDING PROTEIN 1A FAMILY MEMBER"/>
    <property type="match status" value="1"/>
</dbReference>
<protein>
    <submittedName>
        <fullName evidence="3">Uncharacterized protein</fullName>
    </submittedName>
</protein>
<dbReference type="EMBL" id="CMVM020001102">
    <property type="status" value="NOT_ANNOTATED_CDS"/>
    <property type="molecule type" value="Genomic_DNA"/>
</dbReference>
<keyword evidence="2" id="KW-0539">Nucleus</keyword>
<dbReference type="GO" id="GO:0003714">
    <property type="term" value="F:transcription corepressor activity"/>
    <property type="evidence" value="ECO:0007669"/>
    <property type="project" value="TreeGrafter"/>
</dbReference>
<dbReference type="GO" id="GO:0003723">
    <property type="term" value="F:RNA binding"/>
    <property type="evidence" value="ECO:0007669"/>
    <property type="project" value="TreeGrafter"/>
</dbReference>
<evidence type="ECO:0000313" key="4">
    <source>
        <dbReference type="Proteomes" id="UP000024404"/>
    </source>
</evidence>
<keyword evidence="4" id="KW-1185">Reference proteome</keyword>